<feature type="transmembrane region" description="Helical" evidence="1">
    <location>
        <begin position="139"/>
        <end position="158"/>
    </location>
</feature>
<keyword evidence="2" id="KW-0732">Signal</keyword>
<dbReference type="Proteomes" id="UP000826271">
    <property type="component" value="Unassembled WGS sequence"/>
</dbReference>
<protein>
    <submittedName>
        <fullName evidence="3">Uncharacterized protein</fullName>
    </submittedName>
</protein>
<proteinExistence type="predicted"/>
<feature type="signal peptide" evidence="2">
    <location>
        <begin position="1"/>
        <end position="22"/>
    </location>
</feature>
<sequence>MKATCTLVASVVAASTVGFTSSTSGDRDITFNPCASKGGKCVKLSGFEKEKYAPKLDHGLRFIETLVTAHRYVVLPTEVAKLFPKNRLLSEVKQFHPDVMRGAAGGGGPQNSDIMIRRLIQAYQIIVIPRIICISSIQGIMVIITSCGLICIAFRFFLNLKLNFRECVDPFDQPECEAFDVFVNEVLCIGKGHGEDYKVDVAVGQCPKSCIHYVTPLQRIILEELLHSSILNMPYDTSSEAELLYSLIVKAKYENNRYQVPKRGVDFKA</sequence>
<organism evidence="3 4">
    <name type="scientific">Buddleja alternifolia</name>
    <dbReference type="NCBI Taxonomy" id="168488"/>
    <lineage>
        <taxon>Eukaryota</taxon>
        <taxon>Viridiplantae</taxon>
        <taxon>Streptophyta</taxon>
        <taxon>Embryophyta</taxon>
        <taxon>Tracheophyta</taxon>
        <taxon>Spermatophyta</taxon>
        <taxon>Magnoliopsida</taxon>
        <taxon>eudicotyledons</taxon>
        <taxon>Gunneridae</taxon>
        <taxon>Pentapetalae</taxon>
        <taxon>asterids</taxon>
        <taxon>lamiids</taxon>
        <taxon>Lamiales</taxon>
        <taxon>Scrophulariaceae</taxon>
        <taxon>Buddlejeae</taxon>
        <taxon>Buddleja</taxon>
    </lineage>
</organism>
<name>A0AAV6Y0P1_9LAMI</name>
<reference evidence="3" key="1">
    <citation type="submission" date="2019-10" db="EMBL/GenBank/DDBJ databases">
        <authorList>
            <person name="Zhang R."/>
            <person name="Pan Y."/>
            <person name="Wang J."/>
            <person name="Ma R."/>
            <person name="Yu S."/>
        </authorList>
    </citation>
    <scope>NUCLEOTIDE SEQUENCE</scope>
    <source>
        <strain evidence="3">LA-IB0</strain>
        <tissue evidence="3">Leaf</tissue>
    </source>
</reference>
<comment type="caution">
    <text evidence="3">The sequence shown here is derived from an EMBL/GenBank/DDBJ whole genome shotgun (WGS) entry which is preliminary data.</text>
</comment>
<evidence type="ECO:0000313" key="4">
    <source>
        <dbReference type="Proteomes" id="UP000826271"/>
    </source>
</evidence>
<dbReference type="PANTHER" id="PTHR45295">
    <property type="entry name" value="CHAPERONE PROTEIN DNAJ C76, CHLOROPLASTIC"/>
    <property type="match status" value="1"/>
</dbReference>
<accession>A0AAV6Y0P1</accession>
<dbReference type="AlphaFoldDB" id="A0AAV6Y0P1"/>
<gene>
    <name evidence="3" type="ORF">BUALT_Bualt02G0112700</name>
</gene>
<keyword evidence="1" id="KW-0812">Transmembrane</keyword>
<dbReference type="PANTHER" id="PTHR45295:SF3">
    <property type="entry name" value="CHAPERONE DNAJ-DOMAIN SUPERFAMILY PROTEIN"/>
    <property type="match status" value="1"/>
</dbReference>
<keyword evidence="1" id="KW-0472">Membrane</keyword>
<keyword evidence="1" id="KW-1133">Transmembrane helix</keyword>
<evidence type="ECO:0000313" key="3">
    <source>
        <dbReference type="EMBL" id="KAG8388314.1"/>
    </source>
</evidence>
<evidence type="ECO:0000256" key="1">
    <source>
        <dbReference type="SAM" id="Phobius"/>
    </source>
</evidence>
<keyword evidence="4" id="KW-1185">Reference proteome</keyword>
<evidence type="ECO:0000256" key="2">
    <source>
        <dbReference type="SAM" id="SignalP"/>
    </source>
</evidence>
<feature type="chain" id="PRO_5043574489" evidence="2">
    <location>
        <begin position="23"/>
        <end position="269"/>
    </location>
</feature>
<dbReference type="EMBL" id="WHWC01000002">
    <property type="protein sequence ID" value="KAG8388314.1"/>
    <property type="molecule type" value="Genomic_DNA"/>
</dbReference>